<dbReference type="PANTHER" id="PTHR23113:SF368">
    <property type="entry name" value="CELL DIVISION CONTROL PROTEIN 25"/>
    <property type="match status" value="1"/>
</dbReference>
<evidence type="ECO:0000259" key="7">
    <source>
        <dbReference type="PROSITE" id="PS50009"/>
    </source>
</evidence>
<dbReference type="CDD" id="cd00201">
    <property type="entry name" value="WW"/>
    <property type="match status" value="1"/>
</dbReference>
<evidence type="ECO:0000256" key="4">
    <source>
        <dbReference type="PROSITE-ProRule" id="PRU00192"/>
    </source>
</evidence>
<keyword evidence="2 3" id="KW-0344">Guanine-nucleotide releasing factor</keyword>
<dbReference type="PROSITE" id="PS50009">
    <property type="entry name" value="RASGEF_CAT"/>
    <property type="match status" value="1"/>
</dbReference>
<dbReference type="GO" id="GO:0005886">
    <property type="term" value="C:plasma membrane"/>
    <property type="evidence" value="ECO:0007669"/>
    <property type="project" value="TreeGrafter"/>
</dbReference>
<evidence type="ECO:0000256" key="5">
    <source>
        <dbReference type="SAM" id="MobiDB-lite"/>
    </source>
</evidence>
<dbReference type="InterPro" id="IPR001202">
    <property type="entry name" value="WW_dom"/>
</dbReference>
<feature type="compositionally biased region" description="Polar residues" evidence="5">
    <location>
        <begin position="433"/>
        <end position="443"/>
    </location>
</feature>
<dbReference type="InterPro" id="IPR000651">
    <property type="entry name" value="Ras-like_Gua-exchang_fac_N"/>
</dbReference>
<dbReference type="Pfam" id="PF00618">
    <property type="entry name" value="RasGEF_N"/>
    <property type="match status" value="1"/>
</dbReference>
<dbReference type="Pfam" id="PF00617">
    <property type="entry name" value="RasGEF"/>
    <property type="match status" value="1"/>
</dbReference>
<dbReference type="Gene3D" id="1.20.870.10">
    <property type="entry name" value="Son of sevenless (SoS) protein Chain: S domain 1"/>
    <property type="match status" value="1"/>
</dbReference>
<evidence type="ECO:0000256" key="3">
    <source>
        <dbReference type="PROSITE-ProRule" id="PRU00168"/>
    </source>
</evidence>
<evidence type="ECO:0000313" key="11">
    <source>
        <dbReference type="Proteomes" id="UP000193719"/>
    </source>
</evidence>
<reference evidence="10 11" key="1">
    <citation type="submission" date="2016-08" db="EMBL/GenBank/DDBJ databases">
        <title>Genomes of anaerobic fungi encode conserved fungal cellulosomes for biomass hydrolysis.</title>
        <authorList>
            <consortium name="DOE Joint Genome Institute"/>
            <person name="Haitjema C.H."/>
            <person name="Gilmore S.P."/>
            <person name="Henske J.K."/>
            <person name="Solomon K.V."/>
            <person name="De Groot R."/>
            <person name="Kuo A."/>
            <person name="Mondo S.J."/>
            <person name="Salamov A.A."/>
            <person name="Labutti K."/>
            <person name="Zhao Z."/>
            <person name="Chiniquy J."/>
            <person name="Barry K."/>
            <person name="Brewer H.M."/>
            <person name="Purvine S.O."/>
            <person name="Wright A.T."/>
            <person name="Boxma B."/>
            <person name="Van Alen T."/>
            <person name="Hackstein J.H."/>
            <person name="Baker S.E."/>
            <person name="Grigoriev I.V."/>
            <person name="O'Malley M.A."/>
        </authorList>
    </citation>
    <scope>NUCLEOTIDE SEQUENCE [LARGE SCALE GENOMIC DNA]</scope>
    <source>
        <strain evidence="11">finn</strain>
    </source>
</reference>
<evidence type="ECO:0000256" key="1">
    <source>
        <dbReference type="ARBA" id="ARBA00022443"/>
    </source>
</evidence>
<organism evidence="10 11">
    <name type="scientific">Piromyces finnis</name>
    <dbReference type="NCBI Taxonomy" id="1754191"/>
    <lineage>
        <taxon>Eukaryota</taxon>
        <taxon>Fungi</taxon>
        <taxon>Fungi incertae sedis</taxon>
        <taxon>Chytridiomycota</taxon>
        <taxon>Chytridiomycota incertae sedis</taxon>
        <taxon>Neocallimastigomycetes</taxon>
        <taxon>Neocallimastigales</taxon>
        <taxon>Neocallimastigaceae</taxon>
        <taxon>Piromyces</taxon>
    </lineage>
</organism>
<dbReference type="AlphaFoldDB" id="A0A1Y1UEX8"/>
<dbReference type="InterPro" id="IPR036028">
    <property type="entry name" value="SH3-like_dom_sf"/>
</dbReference>
<evidence type="ECO:0000313" key="10">
    <source>
        <dbReference type="EMBL" id="ORX36539.1"/>
    </source>
</evidence>
<dbReference type="STRING" id="1754191.A0A1Y1UEX8"/>
<comment type="caution">
    <text evidence="10">The sequence shown here is derived from an EMBL/GenBank/DDBJ whole genome shotgun (WGS) entry which is preliminary data.</text>
</comment>
<dbReference type="InterPro" id="IPR056685">
    <property type="entry name" value="DUF7783"/>
</dbReference>
<feature type="region of interest" description="Disordered" evidence="5">
    <location>
        <begin position="425"/>
        <end position="468"/>
    </location>
</feature>
<evidence type="ECO:0000259" key="8">
    <source>
        <dbReference type="PROSITE" id="PS50020"/>
    </source>
</evidence>
<proteinExistence type="predicted"/>
<accession>A0A1Y1UEX8</accession>
<dbReference type="SUPFAM" id="SSF50044">
    <property type="entry name" value="SH3-domain"/>
    <property type="match status" value="1"/>
</dbReference>
<dbReference type="PROSITE" id="PS50002">
    <property type="entry name" value="SH3"/>
    <property type="match status" value="1"/>
</dbReference>
<dbReference type="InterPro" id="IPR036964">
    <property type="entry name" value="RASGEF_cat_dom_sf"/>
</dbReference>
<dbReference type="SMART" id="SM00456">
    <property type="entry name" value="WW"/>
    <property type="match status" value="2"/>
</dbReference>
<dbReference type="CDD" id="cd11883">
    <property type="entry name" value="SH3_Sdc25"/>
    <property type="match status" value="1"/>
</dbReference>
<dbReference type="Gene3D" id="1.10.840.10">
    <property type="entry name" value="Ras guanine-nucleotide exchange factors catalytic domain"/>
    <property type="match status" value="1"/>
</dbReference>
<dbReference type="Proteomes" id="UP000193719">
    <property type="component" value="Unassembled WGS sequence"/>
</dbReference>
<keyword evidence="11" id="KW-1185">Reference proteome</keyword>
<dbReference type="Pfam" id="PF00018">
    <property type="entry name" value="SH3_1"/>
    <property type="match status" value="1"/>
</dbReference>
<reference evidence="10 11" key="2">
    <citation type="submission" date="2016-08" db="EMBL/GenBank/DDBJ databases">
        <title>Pervasive Adenine N6-methylation of Active Genes in Fungi.</title>
        <authorList>
            <consortium name="DOE Joint Genome Institute"/>
            <person name="Mondo S.J."/>
            <person name="Dannebaum R.O."/>
            <person name="Kuo R.C."/>
            <person name="Labutti K."/>
            <person name="Haridas S."/>
            <person name="Kuo A."/>
            <person name="Salamov A."/>
            <person name="Ahrendt S.R."/>
            <person name="Lipzen A."/>
            <person name="Sullivan W."/>
            <person name="Andreopoulos W.B."/>
            <person name="Clum A."/>
            <person name="Lindquist E."/>
            <person name="Daum C."/>
            <person name="Ramamoorthy G.K."/>
            <person name="Gryganskyi A."/>
            <person name="Culley D."/>
            <person name="Magnuson J.K."/>
            <person name="James T.Y."/>
            <person name="O'Malley M.A."/>
            <person name="Stajich J.E."/>
            <person name="Spatafora J.W."/>
            <person name="Visel A."/>
            <person name="Grigoriev I.V."/>
        </authorList>
    </citation>
    <scope>NUCLEOTIDE SEQUENCE [LARGE SCALE GENOMIC DNA]</scope>
    <source>
        <strain evidence="11">finn</strain>
    </source>
</reference>
<name>A0A1Y1UEX8_9FUNG</name>
<dbReference type="InterPro" id="IPR001895">
    <property type="entry name" value="RASGEF_cat_dom"/>
</dbReference>
<dbReference type="Gene3D" id="2.30.30.40">
    <property type="entry name" value="SH3 Domains"/>
    <property type="match status" value="1"/>
</dbReference>
<protein>
    <submittedName>
        <fullName evidence="10">Ras GEF</fullName>
    </submittedName>
</protein>
<gene>
    <name evidence="10" type="ORF">BCR36DRAFT_588475</name>
</gene>
<feature type="non-terminal residue" evidence="10">
    <location>
        <position position="711"/>
    </location>
</feature>
<dbReference type="PRINTS" id="PR00452">
    <property type="entry name" value="SH3DOMAIN"/>
</dbReference>
<dbReference type="GO" id="GO:0005085">
    <property type="term" value="F:guanyl-nucleotide exchange factor activity"/>
    <property type="evidence" value="ECO:0007669"/>
    <property type="project" value="UniProtKB-KW"/>
</dbReference>
<feature type="domain" description="SH3" evidence="6">
    <location>
        <begin position="1"/>
        <end position="59"/>
    </location>
</feature>
<sequence length="711" mass="82216">MVSHVEAIFDFYGQDDSQLSFKKGDHIQVISRLNSGWWDGICKGKRGWFPSNMLLKPILRKTKPVPWIPQLDAQGKQYYVDSKTKEASYYPIMKNLNEKVSNSGMEPLPRNWGIKYTHDSKPYYYNKETDETCWSLDEINLETGLLKKRSNSNSFGSINEEISYSTSPKAGELTWEKISNDIYYCLQQLYKSARLNKKESYISHSASIVETIRTMLYASNTAKRDCQIFTNNKALKQLYRHIMDSLSELVVTTKTAHKFGHHQMLYQKCNRLPTMYILALKTLLKLKVHKKLNKTVRTQENVSSELIITETRNIVIDVGDFLTVIDEINYDMLNNEIVVDFKTNRLTVCNRIYGLVMTTQNIVNTLRPSNFEEQILLSTELIEKAIKELVISTKCLLQEKENVDQYQKIYYDYNRRASASSEASLVNSSASSNDTNNFSSPATMSMDVPDTEYPDFEENGQARNRTFSQRSLPSKLTENFNNMYITNPHPHLLFNMDGKVKGGTFEALVERLTCHDSFDANFTNTFLLTYRSFCTTIQFMSELLKRYLLPQPAGLTDINEVNEWHEKKLKPIRLRVCNVVKSWLEYAIETDEEDQKAFNMAKEFFDRQIQSDPTFLTVSKLLDRFDKAGFSSAPIHRLRRTWDFLSNKNIATLDSLNKTMDRNKNFSTYREQLHSVNPPCVPFLGVYLTDLTFIDDGNSNNLKNADGEVNE</sequence>
<dbReference type="PROSITE" id="PS50020">
    <property type="entry name" value="WW_DOMAIN_2"/>
    <property type="match status" value="1"/>
</dbReference>
<feature type="domain" description="Ras-GEF" evidence="7">
    <location>
        <begin position="529"/>
        <end position="711"/>
    </location>
</feature>
<feature type="domain" description="N-terminal Ras-GEF" evidence="9">
    <location>
        <begin position="496"/>
        <end position="629"/>
    </location>
</feature>
<dbReference type="InterPro" id="IPR001452">
    <property type="entry name" value="SH3_domain"/>
</dbReference>
<dbReference type="SMART" id="SM00229">
    <property type="entry name" value="RasGEFN"/>
    <property type="match status" value="1"/>
</dbReference>
<dbReference type="SUPFAM" id="SSF51045">
    <property type="entry name" value="WW domain"/>
    <property type="match status" value="1"/>
</dbReference>
<dbReference type="CDD" id="cd06224">
    <property type="entry name" value="REM"/>
    <property type="match status" value="1"/>
</dbReference>
<dbReference type="Pfam" id="PF25006">
    <property type="entry name" value="DUF7783"/>
    <property type="match status" value="1"/>
</dbReference>
<dbReference type="InterPro" id="IPR008937">
    <property type="entry name" value="Ras-like_GEF"/>
</dbReference>
<dbReference type="SUPFAM" id="SSF48366">
    <property type="entry name" value="Ras GEF"/>
    <property type="match status" value="1"/>
</dbReference>
<dbReference type="PANTHER" id="PTHR23113">
    <property type="entry name" value="GUANINE NUCLEOTIDE EXCHANGE FACTOR"/>
    <property type="match status" value="1"/>
</dbReference>
<dbReference type="InterPro" id="IPR036020">
    <property type="entry name" value="WW_dom_sf"/>
</dbReference>
<dbReference type="Gene3D" id="2.20.70.10">
    <property type="match status" value="1"/>
</dbReference>
<dbReference type="EMBL" id="MCFH01000156">
    <property type="protein sequence ID" value="ORX36539.1"/>
    <property type="molecule type" value="Genomic_DNA"/>
</dbReference>
<dbReference type="OrthoDB" id="546434at2759"/>
<dbReference type="InterPro" id="IPR023578">
    <property type="entry name" value="Ras_GEF_dom_sf"/>
</dbReference>
<evidence type="ECO:0000256" key="2">
    <source>
        <dbReference type="ARBA" id="ARBA00022658"/>
    </source>
</evidence>
<feature type="domain" description="WW" evidence="8">
    <location>
        <begin position="106"/>
        <end position="139"/>
    </location>
</feature>
<evidence type="ECO:0000259" key="9">
    <source>
        <dbReference type="PROSITE" id="PS50212"/>
    </source>
</evidence>
<dbReference type="GO" id="GO:0007265">
    <property type="term" value="P:Ras protein signal transduction"/>
    <property type="evidence" value="ECO:0007669"/>
    <property type="project" value="TreeGrafter"/>
</dbReference>
<evidence type="ECO:0000259" key="6">
    <source>
        <dbReference type="PROSITE" id="PS50002"/>
    </source>
</evidence>
<dbReference type="SMART" id="SM00326">
    <property type="entry name" value="SH3"/>
    <property type="match status" value="1"/>
</dbReference>
<keyword evidence="1 4" id="KW-0728">SH3 domain</keyword>
<feature type="compositionally biased region" description="Acidic residues" evidence="5">
    <location>
        <begin position="449"/>
        <end position="458"/>
    </location>
</feature>
<dbReference type="PROSITE" id="PS50212">
    <property type="entry name" value="RASGEF_NTER"/>
    <property type="match status" value="1"/>
</dbReference>